<comment type="caution">
    <text evidence="9">The sequence shown here is derived from an EMBL/GenBank/DDBJ whole genome shotgun (WGS) entry which is preliminary data.</text>
</comment>
<keyword evidence="2 7" id="KW-0349">Heme</keyword>
<dbReference type="Proteomes" id="UP001163046">
    <property type="component" value="Unassembled WGS sequence"/>
</dbReference>
<dbReference type="PANTHER" id="PTHR24289">
    <property type="entry name" value="STEROID 17-ALPHA-HYDROXYLASE/17,20 LYASE"/>
    <property type="match status" value="1"/>
</dbReference>
<dbReference type="AlphaFoldDB" id="A0A9W9YEW8"/>
<dbReference type="GO" id="GO:0020037">
    <property type="term" value="F:heme binding"/>
    <property type="evidence" value="ECO:0007669"/>
    <property type="project" value="InterPro"/>
</dbReference>
<keyword evidence="5 7" id="KW-0408">Iron</keyword>
<dbReference type="InterPro" id="IPR001128">
    <property type="entry name" value="Cyt_P450"/>
</dbReference>
<dbReference type="InterPro" id="IPR017972">
    <property type="entry name" value="Cyt_P450_CS"/>
</dbReference>
<dbReference type="GO" id="GO:0005506">
    <property type="term" value="F:iron ion binding"/>
    <property type="evidence" value="ECO:0007669"/>
    <property type="project" value="InterPro"/>
</dbReference>
<dbReference type="GO" id="GO:0004508">
    <property type="term" value="F:steroid 17-alpha-monooxygenase activity"/>
    <property type="evidence" value="ECO:0007669"/>
    <property type="project" value="TreeGrafter"/>
</dbReference>
<sequence length="279" mass="32136">MFKDQKEESFDPATLLNQSIVEVIGRIIFNSDWDITDPDIDKLICLNELGLKSYKDFQAIMLLDFFSLAKYFPFKSHKKIFGIFHATLEIIRLKLRERELTFDPQASAGDLMDALLHSQREAFEENKEEKASIFSEDHLINTLAVGKRGTTSFASSSRRGHLTVCGYRVPRTLLCIQTSKRCILILSAGRARSFFNPYRHIDKEGNLITNQGNFYPFGAGRRVCPGETLAKMEMYMFLSWMLHKFTFLPEEGQEPPQIKHLRAITQYPAPFKIRAIKIN</sequence>
<evidence type="ECO:0000313" key="10">
    <source>
        <dbReference type="Proteomes" id="UP001163046"/>
    </source>
</evidence>
<dbReference type="PANTHER" id="PTHR24289:SF1">
    <property type="entry name" value="STEROID 17-ALPHA-HYDROXYLASE_17,20 LYASE"/>
    <property type="match status" value="1"/>
</dbReference>
<dbReference type="GO" id="GO:0042446">
    <property type="term" value="P:hormone biosynthetic process"/>
    <property type="evidence" value="ECO:0007669"/>
    <property type="project" value="TreeGrafter"/>
</dbReference>
<proteinExistence type="inferred from homology"/>
<dbReference type="Gene3D" id="1.10.630.10">
    <property type="entry name" value="Cytochrome P450"/>
    <property type="match status" value="2"/>
</dbReference>
<evidence type="ECO:0000256" key="4">
    <source>
        <dbReference type="ARBA" id="ARBA00023002"/>
    </source>
</evidence>
<dbReference type="InterPro" id="IPR036396">
    <property type="entry name" value="Cyt_P450_sf"/>
</dbReference>
<name>A0A9W9YEW8_9CNID</name>
<gene>
    <name evidence="9" type="ORF">OS493_019247</name>
</gene>
<protein>
    <recommendedName>
        <fullName evidence="11">Cytochrome P450</fullName>
    </recommendedName>
</protein>
<dbReference type="InterPro" id="IPR002401">
    <property type="entry name" value="Cyt_P450_E_grp-I"/>
</dbReference>
<keyword evidence="4 8" id="KW-0560">Oxidoreductase</keyword>
<dbReference type="OrthoDB" id="1055148at2759"/>
<evidence type="ECO:0000256" key="6">
    <source>
        <dbReference type="ARBA" id="ARBA00023033"/>
    </source>
</evidence>
<evidence type="ECO:0000256" key="1">
    <source>
        <dbReference type="ARBA" id="ARBA00010617"/>
    </source>
</evidence>
<keyword evidence="6 8" id="KW-0503">Monooxygenase</keyword>
<organism evidence="9 10">
    <name type="scientific">Desmophyllum pertusum</name>
    <dbReference type="NCBI Taxonomy" id="174260"/>
    <lineage>
        <taxon>Eukaryota</taxon>
        <taxon>Metazoa</taxon>
        <taxon>Cnidaria</taxon>
        <taxon>Anthozoa</taxon>
        <taxon>Hexacorallia</taxon>
        <taxon>Scleractinia</taxon>
        <taxon>Caryophylliina</taxon>
        <taxon>Caryophylliidae</taxon>
        <taxon>Desmophyllum</taxon>
    </lineage>
</organism>
<comment type="similarity">
    <text evidence="1 8">Belongs to the cytochrome P450 family.</text>
</comment>
<comment type="cofactor">
    <cofactor evidence="7">
        <name>heme</name>
        <dbReference type="ChEBI" id="CHEBI:30413"/>
    </cofactor>
</comment>
<evidence type="ECO:0000256" key="2">
    <source>
        <dbReference type="ARBA" id="ARBA00022617"/>
    </source>
</evidence>
<accession>A0A9W9YEW8</accession>
<dbReference type="GO" id="GO:0042448">
    <property type="term" value="P:progesterone metabolic process"/>
    <property type="evidence" value="ECO:0007669"/>
    <property type="project" value="TreeGrafter"/>
</dbReference>
<evidence type="ECO:0000256" key="8">
    <source>
        <dbReference type="RuleBase" id="RU000461"/>
    </source>
</evidence>
<dbReference type="EMBL" id="MU827788">
    <property type="protein sequence ID" value="KAJ7331655.1"/>
    <property type="molecule type" value="Genomic_DNA"/>
</dbReference>
<dbReference type="Pfam" id="PF00067">
    <property type="entry name" value="p450"/>
    <property type="match status" value="2"/>
</dbReference>
<evidence type="ECO:0000313" key="9">
    <source>
        <dbReference type="EMBL" id="KAJ7331655.1"/>
    </source>
</evidence>
<evidence type="ECO:0000256" key="3">
    <source>
        <dbReference type="ARBA" id="ARBA00022723"/>
    </source>
</evidence>
<dbReference type="PRINTS" id="PR00463">
    <property type="entry name" value="EP450I"/>
</dbReference>
<dbReference type="SUPFAM" id="SSF48264">
    <property type="entry name" value="Cytochrome P450"/>
    <property type="match status" value="1"/>
</dbReference>
<evidence type="ECO:0008006" key="11">
    <source>
        <dbReference type="Google" id="ProtNLM"/>
    </source>
</evidence>
<evidence type="ECO:0000256" key="7">
    <source>
        <dbReference type="PIRSR" id="PIRSR602401-1"/>
    </source>
</evidence>
<dbReference type="PROSITE" id="PS00086">
    <property type="entry name" value="CYTOCHROME_P450"/>
    <property type="match status" value="1"/>
</dbReference>
<keyword evidence="10" id="KW-1185">Reference proteome</keyword>
<evidence type="ECO:0000256" key="5">
    <source>
        <dbReference type="ARBA" id="ARBA00023004"/>
    </source>
</evidence>
<keyword evidence="3 7" id="KW-0479">Metal-binding</keyword>
<feature type="binding site" description="axial binding residue" evidence="7">
    <location>
        <position position="224"/>
    </location>
    <ligand>
        <name>heme</name>
        <dbReference type="ChEBI" id="CHEBI:30413"/>
    </ligand>
    <ligandPart>
        <name>Fe</name>
        <dbReference type="ChEBI" id="CHEBI:18248"/>
    </ligandPart>
</feature>
<reference evidence="9" key="1">
    <citation type="submission" date="2023-01" db="EMBL/GenBank/DDBJ databases">
        <title>Genome assembly of the deep-sea coral Lophelia pertusa.</title>
        <authorList>
            <person name="Herrera S."/>
            <person name="Cordes E."/>
        </authorList>
    </citation>
    <scope>NUCLEOTIDE SEQUENCE</scope>
    <source>
        <strain evidence="9">USNM1676648</strain>
        <tissue evidence="9">Polyp</tissue>
    </source>
</reference>